<feature type="compositionally biased region" description="Basic and acidic residues" evidence="1">
    <location>
        <begin position="77"/>
        <end position="90"/>
    </location>
</feature>
<dbReference type="EMBL" id="BQNB010014516">
    <property type="protein sequence ID" value="GJT29107.1"/>
    <property type="molecule type" value="Genomic_DNA"/>
</dbReference>
<evidence type="ECO:0000313" key="3">
    <source>
        <dbReference type="Proteomes" id="UP001151760"/>
    </source>
</evidence>
<name>A0ABQ5CRU2_9ASTR</name>
<comment type="caution">
    <text evidence="2">The sequence shown here is derived from an EMBL/GenBank/DDBJ whole genome shotgun (WGS) entry which is preliminary data.</text>
</comment>
<evidence type="ECO:0000256" key="1">
    <source>
        <dbReference type="SAM" id="MobiDB-lite"/>
    </source>
</evidence>
<dbReference type="Proteomes" id="UP001151760">
    <property type="component" value="Unassembled WGS sequence"/>
</dbReference>
<protein>
    <submittedName>
        <fullName evidence="2">Uncharacterized protein</fullName>
    </submittedName>
</protein>
<feature type="region of interest" description="Disordered" evidence="1">
    <location>
        <begin position="67"/>
        <end position="103"/>
    </location>
</feature>
<reference evidence="2" key="2">
    <citation type="submission" date="2022-01" db="EMBL/GenBank/DDBJ databases">
        <authorList>
            <person name="Yamashiro T."/>
            <person name="Shiraishi A."/>
            <person name="Satake H."/>
            <person name="Nakayama K."/>
        </authorList>
    </citation>
    <scope>NUCLEOTIDE SEQUENCE</scope>
</reference>
<proteinExistence type="predicted"/>
<sequence length="103" mass="11369">MQTLAHVQSHVRTRQICMSEENKVLQAQLLMKHEKELSNLRSSIGPLHMLEPAVDTTRLALKAFTDQKSSSGTLDQAPKDHGFHHSRDICSRSGGVVAPDGLL</sequence>
<evidence type="ECO:0000313" key="2">
    <source>
        <dbReference type="EMBL" id="GJT29107.1"/>
    </source>
</evidence>
<keyword evidence="3" id="KW-1185">Reference proteome</keyword>
<accession>A0ABQ5CRU2</accession>
<organism evidence="2 3">
    <name type="scientific">Tanacetum coccineum</name>
    <dbReference type="NCBI Taxonomy" id="301880"/>
    <lineage>
        <taxon>Eukaryota</taxon>
        <taxon>Viridiplantae</taxon>
        <taxon>Streptophyta</taxon>
        <taxon>Embryophyta</taxon>
        <taxon>Tracheophyta</taxon>
        <taxon>Spermatophyta</taxon>
        <taxon>Magnoliopsida</taxon>
        <taxon>eudicotyledons</taxon>
        <taxon>Gunneridae</taxon>
        <taxon>Pentapetalae</taxon>
        <taxon>asterids</taxon>
        <taxon>campanulids</taxon>
        <taxon>Asterales</taxon>
        <taxon>Asteraceae</taxon>
        <taxon>Asteroideae</taxon>
        <taxon>Anthemideae</taxon>
        <taxon>Anthemidinae</taxon>
        <taxon>Tanacetum</taxon>
    </lineage>
</organism>
<gene>
    <name evidence="2" type="ORF">Tco_0909382</name>
</gene>
<reference evidence="2" key="1">
    <citation type="journal article" date="2022" name="Int. J. Mol. Sci.">
        <title>Draft Genome of Tanacetum Coccineum: Genomic Comparison of Closely Related Tanacetum-Family Plants.</title>
        <authorList>
            <person name="Yamashiro T."/>
            <person name="Shiraishi A."/>
            <person name="Nakayama K."/>
            <person name="Satake H."/>
        </authorList>
    </citation>
    <scope>NUCLEOTIDE SEQUENCE</scope>
</reference>